<dbReference type="InParanoid" id="A0A165PCI7"/>
<keyword evidence="2" id="KW-1185">Reference proteome</keyword>
<dbReference type="Proteomes" id="UP000076761">
    <property type="component" value="Unassembled WGS sequence"/>
</dbReference>
<evidence type="ECO:0000313" key="1">
    <source>
        <dbReference type="EMBL" id="KZT20838.1"/>
    </source>
</evidence>
<dbReference type="EMBL" id="KV425614">
    <property type="protein sequence ID" value="KZT20838.1"/>
    <property type="molecule type" value="Genomic_DNA"/>
</dbReference>
<organism evidence="1 2">
    <name type="scientific">Neolentinus lepideus HHB14362 ss-1</name>
    <dbReference type="NCBI Taxonomy" id="1314782"/>
    <lineage>
        <taxon>Eukaryota</taxon>
        <taxon>Fungi</taxon>
        <taxon>Dikarya</taxon>
        <taxon>Basidiomycota</taxon>
        <taxon>Agaricomycotina</taxon>
        <taxon>Agaricomycetes</taxon>
        <taxon>Gloeophyllales</taxon>
        <taxon>Gloeophyllaceae</taxon>
        <taxon>Neolentinus</taxon>
    </lineage>
</organism>
<gene>
    <name evidence="1" type="ORF">NEOLEDRAFT_1140153</name>
</gene>
<accession>A0A165PCI7</accession>
<protein>
    <submittedName>
        <fullName evidence="1">Uncharacterized protein</fullName>
    </submittedName>
</protein>
<reference evidence="1 2" key="1">
    <citation type="journal article" date="2016" name="Mol. Biol. Evol.">
        <title>Comparative Genomics of Early-Diverging Mushroom-Forming Fungi Provides Insights into the Origins of Lignocellulose Decay Capabilities.</title>
        <authorList>
            <person name="Nagy L.G."/>
            <person name="Riley R."/>
            <person name="Tritt A."/>
            <person name="Adam C."/>
            <person name="Daum C."/>
            <person name="Floudas D."/>
            <person name="Sun H."/>
            <person name="Yadav J.S."/>
            <person name="Pangilinan J."/>
            <person name="Larsson K.H."/>
            <person name="Matsuura K."/>
            <person name="Barry K."/>
            <person name="Labutti K."/>
            <person name="Kuo R."/>
            <person name="Ohm R.A."/>
            <person name="Bhattacharya S.S."/>
            <person name="Shirouzu T."/>
            <person name="Yoshinaga Y."/>
            <person name="Martin F.M."/>
            <person name="Grigoriev I.V."/>
            <person name="Hibbett D.S."/>
        </authorList>
    </citation>
    <scope>NUCLEOTIDE SEQUENCE [LARGE SCALE GENOMIC DNA]</scope>
    <source>
        <strain evidence="1 2">HHB14362 ss-1</strain>
    </source>
</reference>
<name>A0A165PCI7_9AGAM</name>
<evidence type="ECO:0000313" key="2">
    <source>
        <dbReference type="Proteomes" id="UP000076761"/>
    </source>
</evidence>
<sequence>MLPDDATREKAGFKLEEMRFEVHTPRALQAPPYYPVEREELFPPHHLRAFLNTSH</sequence>
<proteinExistence type="predicted"/>
<dbReference type="AlphaFoldDB" id="A0A165PCI7"/>